<evidence type="ECO:0000313" key="2">
    <source>
        <dbReference type="Proteomes" id="UP000553632"/>
    </source>
</evidence>
<proteinExistence type="predicted"/>
<feature type="non-terminal residue" evidence="1">
    <location>
        <position position="166"/>
    </location>
</feature>
<accession>A0A7J6SJF6</accession>
<comment type="caution">
    <text evidence="1">The sequence shown here is derived from an EMBL/GenBank/DDBJ whole genome shotgun (WGS) entry which is preliminary data.</text>
</comment>
<name>A0A7J6SJF6_PEROL</name>
<keyword evidence="2" id="KW-1185">Reference proteome</keyword>
<evidence type="ECO:0000313" key="1">
    <source>
        <dbReference type="EMBL" id="KAF4732887.1"/>
    </source>
</evidence>
<protein>
    <submittedName>
        <fullName evidence="1">Uncharacterized protein</fullName>
    </submittedName>
</protein>
<sequence>MSRGGVTVVDELVVNTTLPVETGVLLIVVGVAEPVTEVNTFVVGVGEALALDVSIELSVLLAADVLSSNRVVDTAVDDGDELVNSTVVDDAVLVVTKVVDGTPVITVVDGAVIVVTNAVDGALPLVMTVVDCTAVVDGAVLAVTTVVDGTAVVAAVVDDASPVVTT</sequence>
<reference evidence="1 2" key="1">
    <citation type="submission" date="2020-04" db="EMBL/GenBank/DDBJ databases">
        <title>Perkinsus olseni comparative genomics.</title>
        <authorList>
            <person name="Bogema D.R."/>
        </authorList>
    </citation>
    <scope>NUCLEOTIDE SEQUENCE [LARGE SCALE GENOMIC DNA]</scope>
    <source>
        <strain evidence="1 2">ATCC PRA-207</strain>
    </source>
</reference>
<gene>
    <name evidence="1" type="ORF">FOZ63_009123</name>
</gene>
<organism evidence="1 2">
    <name type="scientific">Perkinsus olseni</name>
    <name type="common">Perkinsus atlanticus</name>
    <dbReference type="NCBI Taxonomy" id="32597"/>
    <lineage>
        <taxon>Eukaryota</taxon>
        <taxon>Sar</taxon>
        <taxon>Alveolata</taxon>
        <taxon>Perkinsozoa</taxon>
        <taxon>Perkinsea</taxon>
        <taxon>Perkinsida</taxon>
        <taxon>Perkinsidae</taxon>
        <taxon>Perkinsus</taxon>
    </lineage>
</organism>
<dbReference type="EMBL" id="JABANO010017770">
    <property type="protein sequence ID" value="KAF4732887.1"/>
    <property type="molecule type" value="Genomic_DNA"/>
</dbReference>
<dbReference type="AlphaFoldDB" id="A0A7J6SJF6"/>
<dbReference type="Proteomes" id="UP000553632">
    <property type="component" value="Unassembled WGS sequence"/>
</dbReference>